<evidence type="ECO:0000256" key="12">
    <source>
        <dbReference type="ARBA" id="ARBA00038429"/>
    </source>
</evidence>
<keyword evidence="7" id="KW-0378">Hydrolase</keyword>
<dbReference type="PANTHER" id="PTHR43730:SF1">
    <property type="entry name" value="BETA-MANNOSIDASE"/>
    <property type="match status" value="1"/>
</dbReference>
<dbReference type="InterPro" id="IPR054593">
    <property type="entry name" value="Beta-mannosidase-like_N2"/>
</dbReference>
<dbReference type="Gene3D" id="2.60.120.260">
    <property type="entry name" value="Galactose-binding domain-like"/>
    <property type="match status" value="1"/>
</dbReference>
<keyword evidence="11" id="KW-0624">Polysaccharide degradation</keyword>
<evidence type="ECO:0000256" key="6">
    <source>
        <dbReference type="ARBA" id="ARBA00022525"/>
    </source>
</evidence>
<feature type="domain" description="Beta-mannosidase-like galactose-binding" evidence="18">
    <location>
        <begin position="13"/>
        <end position="185"/>
    </location>
</feature>
<evidence type="ECO:0000256" key="13">
    <source>
        <dbReference type="ARBA" id="ARBA00041069"/>
    </source>
</evidence>
<dbReference type="InterPro" id="IPR036156">
    <property type="entry name" value="Beta-gal/glucu_dom_sf"/>
</dbReference>
<feature type="domain" description="Glycoside hydrolase family 2 immunoglobulin-like beta-sandwich" evidence="15">
    <location>
        <begin position="195"/>
        <end position="295"/>
    </location>
</feature>
<dbReference type="UniPathway" id="UPA00280"/>
<dbReference type="SUPFAM" id="SSF49785">
    <property type="entry name" value="Galactose-binding domain-like"/>
    <property type="match status" value="1"/>
</dbReference>
<dbReference type="InterPro" id="IPR013783">
    <property type="entry name" value="Ig-like_fold"/>
</dbReference>
<evidence type="ECO:0000256" key="1">
    <source>
        <dbReference type="ARBA" id="ARBA00000829"/>
    </source>
</evidence>
<dbReference type="OMA" id="KRQWKGP"/>
<evidence type="ECO:0000259" key="15">
    <source>
        <dbReference type="Pfam" id="PF00703"/>
    </source>
</evidence>
<dbReference type="InterPro" id="IPR041447">
    <property type="entry name" value="Mannosidase_ig"/>
</dbReference>
<protein>
    <recommendedName>
        <fullName evidence="13">Beta-mannosidase B</fullName>
        <ecNumber evidence="5">3.2.1.25</ecNumber>
    </recommendedName>
    <alternativeName>
        <fullName evidence="14">Mannanase B</fullName>
    </alternativeName>
</protein>
<dbReference type="InParanoid" id="A0A084QKJ8"/>
<evidence type="ECO:0000313" key="20">
    <source>
        <dbReference type="Proteomes" id="UP000028524"/>
    </source>
</evidence>
<evidence type="ECO:0000259" key="18">
    <source>
        <dbReference type="Pfam" id="PF22666"/>
    </source>
</evidence>
<comment type="similarity">
    <text evidence="12">Belongs to the glycosyl hydrolase 2 family. Beta-mannosidase B subfamily.</text>
</comment>
<proteinExistence type="inferred from homology"/>
<feature type="domain" description="Beta-mannosidase Ig-fold" evidence="16">
    <location>
        <begin position="779"/>
        <end position="837"/>
    </location>
</feature>
<sequence>MAPVKVVPVDKNWQFKQADKEGSSYLPVAQFPTNVHLDLLHHKLIPDPYIGKNELDIQWVGEAVWVYKTTFASPDVHGAAKAVLAFDGLDTFATVVLNGKTILETENMFIPERVDVTDVLSKNADNELVITFDSAYLRGWQLVEKYPDHKWGCWNGDISRLAVRKTQYHWGWDWGPVTLSCGPWRPINLEIYESRIADLYAAITVADSLKSAKVVAHAQVEGRASRVRFELALEGDKVAAETVDVTSAATATFNVDNPALWYPVRYGKQPLYTLSATLLDDDTEVHAVSKKIGIRKVELAQRPLKDQPGKSFFFEVNNIPIFAGGSDWIPADNFIPRISKERYHDWVKLVADGNQFMIRVWGGGIYEEQAFYDACDELGVLVWQDFMFGCGNYPAWPELLKSIEREAKENVKLLRHHPSIVIYAGNNEDYQYAESENLTYDFDNKDAESWLKTDFPARYIYEKILPDVCAELIPSTYYHPGSPWGDGKNTRDATVGDIHQWNVWHGTQEKYQNFDKLGGRFVSEFGMEAFPSVKTIDAYLPLGKDDPDRYPQSSTVDFHNKADGHERRIALYLVENMRYGPDPLEQFVYSTQLMQAECLASAYRLWKREWRGPGREYCGGALVWQINDCWPVTSWAIVDYYLRPKHAYYTVKREMAPISVGMTRREHKHPKDKYTRVYIDVEEKIEIWGSNLTLEELTVDCVVKAWDVETGKETYSQTVASSISLPANASTEIAAFKVPVEKTNAGLEARTVVASYLYRDGKQIARYVNWPEPLKYAHLQKPQQLKAELSEDAKSVALSAEVPVKGVAVETEDDNVKFEDNLIDIVPGEVVTVALKGATRETVLTTRYLN</sequence>
<comment type="pathway">
    <text evidence="3">Glycan metabolism; N-glycan degradation.</text>
</comment>
<dbReference type="HOGENOM" id="CLU_005015_1_1_1"/>
<dbReference type="GO" id="GO:0004567">
    <property type="term" value="F:beta-mannosidase activity"/>
    <property type="evidence" value="ECO:0007669"/>
    <property type="project" value="UniProtKB-EC"/>
</dbReference>
<name>A0A084QKJ8_STAC4</name>
<evidence type="ECO:0000256" key="4">
    <source>
        <dbReference type="ARBA" id="ARBA00011738"/>
    </source>
</evidence>
<dbReference type="Pfam" id="PF22666">
    <property type="entry name" value="Glyco_hydro_2_N2"/>
    <property type="match status" value="1"/>
</dbReference>
<dbReference type="STRING" id="1283841.A0A084QKJ8"/>
<dbReference type="Pfam" id="PF00703">
    <property type="entry name" value="Glyco_hydro_2"/>
    <property type="match status" value="1"/>
</dbReference>
<comment type="catalytic activity">
    <reaction evidence="1">
        <text>Hydrolysis of terminal, non-reducing beta-D-mannose residues in beta-D-mannosides.</text>
        <dbReference type="EC" id="3.2.1.25"/>
    </reaction>
</comment>
<dbReference type="InterPro" id="IPR006102">
    <property type="entry name" value="Ig-like_GH2"/>
</dbReference>
<dbReference type="PANTHER" id="PTHR43730">
    <property type="entry name" value="BETA-MANNOSIDASE"/>
    <property type="match status" value="1"/>
</dbReference>
<dbReference type="Gene3D" id="3.20.20.80">
    <property type="entry name" value="Glycosidases"/>
    <property type="match status" value="1"/>
</dbReference>
<keyword evidence="8" id="KW-0325">Glycoprotein</keyword>
<dbReference type="InterPro" id="IPR017853">
    <property type="entry name" value="GH"/>
</dbReference>
<dbReference type="Gene3D" id="2.60.40.10">
    <property type="entry name" value="Immunoglobulins"/>
    <property type="match status" value="2"/>
</dbReference>
<accession>A0A084QKJ8</accession>
<keyword evidence="9" id="KW-0119">Carbohydrate metabolism</keyword>
<dbReference type="GO" id="GO:0005576">
    <property type="term" value="C:extracellular region"/>
    <property type="evidence" value="ECO:0007669"/>
    <property type="project" value="UniProtKB-SubCell"/>
</dbReference>
<comment type="subcellular location">
    <subcellularLocation>
        <location evidence="2">Secreted</location>
    </subcellularLocation>
</comment>
<evidence type="ECO:0000259" key="16">
    <source>
        <dbReference type="Pfam" id="PF17753"/>
    </source>
</evidence>
<dbReference type="InterPro" id="IPR008979">
    <property type="entry name" value="Galactose-bd-like_sf"/>
</dbReference>
<evidence type="ECO:0000256" key="7">
    <source>
        <dbReference type="ARBA" id="ARBA00022801"/>
    </source>
</evidence>
<dbReference type="GO" id="GO:0000272">
    <property type="term" value="P:polysaccharide catabolic process"/>
    <property type="evidence" value="ECO:0007669"/>
    <property type="project" value="UniProtKB-KW"/>
</dbReference>
<dbReference type="OrthoDB" id="2866996at2759"/>
<keyword evidence="20" id="KW-1185">Reference proteome</keyword>
<keyword evidence="10" id="KW-0326">Glycosidase</keyword>
<dbReference type="EMBL" id="KL660686">
    <property type="protein sequence ID" value="KFA64483.1"/>
    <property type="molecule type" value="Genomic_DNA"/>
</dbReference>
<organism evidence="19 20">
    <name type="scientific">Stachybotrys chlorohalonatus (strain IBT 40285)</name>
    <dbReference type="NCBI Taxonomy" id="1283841"/>
    <lineage>
        <taxon>Eukaryota</taxon>
        <taxon>Fungi</taxon>
        <taxon>Dikarya</taxon>
        <taxon>Ascomycota</taxon>
        <taxon>Pezizomycotina</taxon>
        <taxon>Sordariomycetes</taxon>
        <taxon>Hypocreomycetidae</taxon>
        <taxon>Hypocreales</taxon>
        <taxon>Stachybotryaceae</taxon>
        <taxon>Stachybotrys</taxon>
    </lineage>
</organism>
<dbReference type="SUPFAM" id="SSF49303">
    <property type="entry name" value="beta-Galactosidase/glucuronidase domain"/>
    <property type="match status" value="2"/>
</dbReference>
<dbReference type="Pfam" id="PF17753">
    <property type="entry name" value="Ig_mannosidase"/>
    <property type="match status" value="1"/>
</dbReference>
<feature type="domain" description="Mannosidase Ig/CBM-like" evidence="17">
    <location>
        <begin position="684"/>
        <end position="776"/>
    </location>
</feature>
<evidence type="ECO:0000313" key="19">
    <source>
        <dbReference type="EMBL" id="KFA64483.1"/>
    </source>
</evidence>
<dbReference type="FunFam" id="2.60.120.260:FF:000118">
    <property type="entry name" value="Beta-mannosidase B"/>
    <property type="match status" value="1"/>
</dbReference>
<dbReference type="SUPFAM" id="SSF51445">
    <property type="entry name" value="(Trans)glycosidases"/>
    <property type="match status" value="1"/>
</dbReference>
<dbReference type="AlphaFoldDB" id="A0A084QKJ8"/>
<evidence type="ECO:0000256" key="10">
    <source>
        <dbReference type="ARBA" id="ARBA00023295"/>
    </source>
</evidence>
<evidence type="ECO:0000256" key="11">
    <source>
        <dbReference type="ARBA" id="ARBA00023326"/>
    </source>
</evidence>
<evidence type="ECO:0000256" key="3">
    <source>
        <dbReference type="ARBA" id="ARBA00004740"/>
    </source>
</evidence>
<evidence type="ECO:0000256" key="8">
    <source>
        <dbReference type="ARBA" id="ARBA00023180"/>
    </source>
</evidence>
<dbReference type="InterPro" id="IPR050887">
    <property type="entry name" value="Beta-mannosidase_GH2"/>
</dbReference>
<reference evidence="19 20" key="1">
    <citation type="journal article" date="2014" name="BMC Genomics">
        <title>Comparative genome sequencing reveals chemotype-specific gene clusters in the toxigenic black mold Stachybotrys.</title>
        <authorList>
            <person name="Semeiks J."/>
            <person name="Borek D."/>
            <person name="Otwinowski Z."/>
            <person name="Grishin N.V."/>
        </authorList>
    </citation>
    <scope>NUCLEOTIDE SEQUENCE [LARGE SCALE GENOMIC DNA]</scope>
    <source>
        <strain evidence="19 20">IBT 40285</strain>
    </source>
</reference>
<evidence type="ECO:0000256" key="5">
    <source>
        <dbReference type="ARBA" id="ARBA00012754"/>
    </source>
</evidence>
<evidence type="ECO:0000256" key="9">
    <source>
        <dbReference type="ARBA" id="ARBA00023277"/>
    </source>
</evidence>
<dbReference type="FunFam" id="3.20.20.80:FF:000050">
    <property type="entry name" value="Beta-mannosidase B"/>
    <property type="match status" value="1"/>
</dbReference>
<evidence type="ECO:0000256" key="2">
    <source>
        <dbReference type="ARBA" id="ARBA00004613"/>
    </source>
</evidence>
<dbReference type="Pfam" id="PF17786">
    <property type="entry name" value="Mannosidase_ig"/>
    <property type="match status" value="1"/>
</dbReference>
<keyword evidence="6" id="KW-0964">Secreted</keyword>
<gene>
    <name evidence="19" type="ORF">S40285_01102</name>
</gene>
<evidence type="ECO:0000259" key="17">
    <source>
        <dbReference type="Pfam" id="PF17786"/>
    </source>
</evidence>
<evidence type="ECO:0000256" key="14">
    <source>
        <dbReference type="ARBA" id="ARBA00041614"/>
    </source>
</evidence>
<dbReference type="EC" id="3.2.1.25" evidence="5"/>
<comment type="subunit">
    <text evidence="4">Homodimer.</text>
</comment>
<dbReference type="Proteomes" id="UP000028524">
    <property type="component" value="Unassembled WGS sequence"/>
</dbReference>
<dbReference type="GO" id="GO:0006516">
    <property type="term" value="P:glycoprotein catabolic process"/>
    <property type="evidence" value="ECO:0007669"/>
    <property type="project" value="TreeGrafter"/>
</dbReference>
<dbReference type="InterPro" id="IPR041625">
    <property type="entry name" value="Beta-mannosidase_Ig"/>
</dbReference>